<dbReference type="InterPro" id="IPR006311">
    <property type="entry name" value="TAT_signal"/>
</dbReference>
<dbReference type="PROSITE" id="PS51318">
    <property type="entry name" value="TAT"/>
    <property type="match status" value="1"/>
</dbReference>
<feature type="transmembrane region" description="Helical" evidence="6">
    <location>
        <begin position="193"/>
        <end position="217"/>
    </location>
</feature>
<evidence type="ECO:0000313" key="7">
    <source>
        <dbReference type="EMBL" id="GAA1771390.1"/>
    </source>
</evidence>
<feature type="transmembrane region" description="Helical" evidence="6">
    <location>
        <begin position="237"/>
        <end position="258"/>
    </location>
</feature>
<dbReference type="Proteomes" id="UP001500506">
    <property type="component" value="Unassembled WGS sequence"/>
</dbReference>
<keyword evidence="2" id="KW-1003">Cell membrane</keyword>
<dbReference type="Pfam" id="PF13520">
    <property type="entry name" value="AA_permease_2"/>
    <property type="match status" value="1"/>
</dbReference>
<evidence type="ECO:0000313" key="8">
    <source>
        <dbReference type="Proteomes" id="UP001500506"/>
    </source>
</evidence>
<protein>
    <submittedName>
        <fullName evidence="7">APC family permease</fullName>
    </submittedName>
</protein>
<evidence type="ECO:0000256" key="2">
    <source>
        <dbReference type="ARBA" id="ARBA00022475"/>
    </source>
</evidence>
<accession>A0ABP4X782</accession>
<keyword evidence="3 6" id="KW-0812">Transmembrane</keyword>
<dbReference type="EMBL" id="BAAANH010000010">
    <property type="protein sequence ID" value="GAA1771390.1"/>
    <property type="molecule type" value="Genomic_DNA"/>
</dbReference>
<feature type="transmembrane region" description="Helical" evidence="6">
    <location>
        <begin position="45"/>
        <end position="70"/>
    </location>
</feature>
<feature type="transmembrane region" description="Helical" evidence="6">
    <location>
        <begin position="19"/>
        <end position="39"/>
    </location>
</feature>
<dbReference type="InterPro" id="IPR050367">
    <property type="entry name" value="APC_superfamily"/>
</dbReference>
<keyword evidence="8" id="KW-1185">Reference proteome</keyword>
<feature type="transmembrane region" description="Helical" evidence="6">
    <location>
        <begin position="358"/>
        <end position="377"/>
    </location>
</feature>
<evidence type="ECO:0000256" key="6">
    <source>
        <dbReference type="SAM" id="Phobius"/>
    </source>
</evidence>
<feature type="transmembrane region" description="Helical" evidence="6">
    <location>
        <begin position="148"/>
        <end position="173"/>
    </location>
</feature>
<dbReference type="RefSeq" id="WP_232499736.1">
    <property type="nucleotide sequence ID" value="NZ_BAAANH010000010.1"/>
</dbReference>
<feature type="transmembrane region" description="Helical" evidence="6">
    <location>
        <begin position="389"/>
        <end position="406"/>
    </location>
</feature>
<feature type="transmembrane region" description="Helical" evidence="6">
    <location>
        <begin position="412"/>
        <end position="430"/>
    </location>
</feature>
<organism evidence="7 8">
    <name type="scientific">Agromyces humatus</name>
    <dbReference type="NCBI Taxonomy" id="279573"/>
    <lineage>
        <taxon>Bacteria</taxon>
        <taxon>Bacillati</taxon>
        <taxon>Actinomycetota</taxon>
        <taxon>Actinomycetes</taxon>
        <taxon>Micrococcales</taxon>
        <taxon>Microbacteriaceae</taxon>
        <taxon>Agromyces</taxon>
    </lineage>
</organism>
<feature type="transmembrane region" description="Helical" evidence="6">
    <location>
        <begin position="331"/>
        <end position="352"/>
    </location>
</feature>
<name>A0ABP4X782_9MICO</name>
<dbReference type="PANTHER" id="PTHR42770">
    <property type="entry name" value="AMINO ACID TRANSPORTER-RELATED"/>
    <property type="match status" value="1"/>
</dbReference>
<evidence type="ECO:0000256" key="1">
    <source>
        <dbReference type="ARBA" id="ARBA00004651"/>
    </source>
</evidence>
<comment type="subcellular location">
    <subcellularLocation>
        <location evidence="1">Cell membrane</location>
        <topology evidence="1">Multi-pass membrane protein</topology>
    </subcellularLocation>
</comment>
<feature type="transmembrane region" description="Helical" evidence="6">
    <location>
        <begin position="91"/>
        <end position="116"/>
    </location>
</feature>
<dbReference type="PANTHER" id="PTHR42770:SF7">
    <property type="entry name" value="MEMBRANE PROTEIN"/>
    <property type="match status" value="1"/>
</dbReference>
<keyword evidence="4 6" id="KW-1133">Transmembrane helix</keyword>
<feature type="transmembrane region" description="Helical" evidence="6">
    <location>
        <begin position="290"/>
        <end position="310"/>
    </location>
</feature>
<evidence type="ECO:0000256" key="5">
    <source>
        <dbReference type="ARBA" id="ARBA00023136"/>
    </source>
</evidence>
<comment type="caution">
    <text evidence="7">The sequence shown here is derived from an EMBL/GenBank/DDBJ whole genome shotgun (WGS) entry which is preliminary data.</text>
</comment>
<reference evidence="8" key="1">
    <citation type="journal article" date="2019" name="Int. J. Syst. Evol. Microbiol.">
        <title>The Global Catalogue of Microorganisms (GCM) 10K type strain sequencing project: providing services to taxonomists for standard genome sequencing and annotation.</title>
        <authorList>
            <consortium name="The Broad Institute Genomics Platform"/>
            <consortium name="The Broad Institute Genome Sequencing Center for Infectious Disease"/>
            <person name="Wu L."/>
            <person name="Ma J."/>
        </authorList>
    </citation>
    <scope>NUCLEOTIDE SEQUENCE [LARGE SCALE GENOMIC DNA]</scope>
    <source>
        <strain evidence="8">JCM 14319</strain>
    </source>
</reference>
<dbReference type="InterPro" id="IPR002293">
    <property type="entry name" value="AA/rel_permease1"/>
</dbReference>
<keyword evidence="5 6" id="KW-0472">Membrane</keyword>
<dbReference type="Gene3D" id="1.20.1740.10">
    <property type="entry name" value="Amino acid/polyamine transporter I"/>
    <property type="match status" value="1"/>
</dbReference>
<evidence type="ECO:0000256" key="3">
    <source>
        <dbReference type="ARBA" id="ARBA00022692"/>
    </source>
</evidence>
<proteinExistence type="predicted"/>
<evidence type="ECO:0000256" key="4">
    <source>
        <dbReference type="ARBA" id="ARBA00022989"/>
    </source>
</evidence>
<sequence length="436" mass="44140">MTAAEPHDRLARRLGLGDAVAIGLAAMIGAGVFAVWAPAAQAAGAGLIVGLAIAAFVALANAASTAQLAVRYPESGGAYRYGRERLGEWPGFLAGWGFVVGKTASCAAMALTAAAYLVPAAWQRPVAVAAVVVLVGVNLLGVTRTARVGAVIVAVVLAVLLMVVIAGFVAASANQGGTVAFVETRPPGLPDPLPPITGGPYGILQAAALMFFAFAGYARIATLGEEVREPSRTIPRAIGIAFGVVITVYLAVGSAALASLGPRLLAGSAAPLVDVVAAAGWSWAEPVVRVAAGVAALGSLLVLIAGIARTELAMARDRELPGRLAAVHPRTATPFVAELVTGAAILVLVLAVDLREAIGFSSFGVLCYYLVANLSAITQPAVERRVPRTLSAAGAIGCLVLVATLPPVSIGIGLAVFAVGVLGRLIVGGVRRRRRR</sequence>
<gene>
    <name evidence="7" type="ORF">GCM10009747_36240</name>
</gene>
<dbReference type="PIRSF" id="PIRSF006060">
    <property type="entry name" value="AA_transporter"/>
    <property type="match status" value="1"/>
</dbReference>
<feature type="transmembrane region" description="Helical" evidence="6">
    <location>
        <begin position="122"/>
        <end position="141"/>
    </location>
</feature>